<keyword evidence="2" id="KW-1185">Reference proteome</keyword>
<name>A0AAV3PN54_LITER</name>
<accession>A0AAV3PN54</accession>
<sequence length="93" mass="10770">MTGLQFYFYDPEYQVANRMAALPRLDETVVKGLVLVMEGNCYSIFLKQASTLDDIDQYYIVIKSDPGLDQRLYNKPTSTEYVVMFPKEDPGWD</sequence>
<dbReference type="EMBL" id="BAABME010001965">
    <property type="protein sequence ID" value="GAA0152342.1"/>
    <property type="molecule type" value="Genomic_DNA"/>
</dbReference>
<evidence type="ECO:0000313" key="2">
    <source>
        <dbReference type="Proteomes" id="UP001454036"/>
    </source>
</evidence>
<dbReference type="AlphaFoldDB" id="A0AAV3PN54"/>
<comment type="caution">
    <text evidence="1">The sequence shown here is derived from an EMBL/GenBank/DDBJ whole genome shotgun (WGS) entry which is preliminary data.</text>
</comment>
<evidence type="ECO:0000313" key="1">
    <source>
        <dbReference type="EMBL" id="GAA0152342.1"/>
    </source>
</evidence>
<organism evidence="1 2">
    <name type="scientific">Lithospermum erythrorhizon</name>
    <name type="common">Purple gromwell</name>
    <name type="synonym">Lithospermum officinale var. erythrorhizon</name>
    <dbReference type="NCBI Taxonomy" id="34254"/>
    <lineage>
        <taxon>Eukaryota</taxon>
        <taxon>Viridiplantae</taxon>
        <taxon>Streptophyta</taxon>
        <taxon>Embryophyta</taxon>
        <taxon>Tracheophyta</taxon>
        <taxon>Spermatophyta</taxon>
        <taxon>Magnoliopsida</taxon>
        <taxon>eudicotyledons</taxon>
        <taxon>Gunneridae</taxon>
        <taxon>Pentapetalae</taxon>
        <taxon>asterids</taxon>
        <taxon>lamiids</taxon>
        <taxon>Boraginales</taxon>
        <taxon>Boraginaceae</taxon>
        <taxon>Boraginoideae</taxon>
        <taxon>Lithospermeae</taxon>
        <taxon>Lithospermum</taxon>
    </lineage>
</organism>
<gene>
    <name evidence="1" type="ORF">LIER_10848</name>
</gene>
<protein>
    <submittedName>
        <fullName evidence="1">Uncharacterized protein</fullName>
    </submittedName>
</protein>
<proteinExistence type="predicted"/>
<reference evidence="1 2" key="1">
    <citation type="submission" date="2024-01" db="EMBL/GenBank/DDBJ databases">
        <title>The complete chloroplast genome sequence of Lithospermum erythrorhizon: insights into the phylogenetic relationship among Boraginaceae species and the maternal lineages of purple gromwells.</title>
        <authorList>
            <person name="Okada T."/>
            <person name="Watanabe K."/>
        </authorList>
    </citation>
    <scope>NUCLEOTIDE SEQUENCE [LARGE SCALE GENOMIC DNA]</scope>
</reference>
<dbReference type="Proteomes" id="UP001454036">
    <property type="component" value="Unassembled WGS sequence"/>
</dbReference>